<dbReference type="InterPro" id="IPR001789">
    <property type="entry name" value="Sig_transdc_resp-reg_receiver"/>
</dbReference>
<feature type="domain" description="HTH araC/xylS-type" evidence="5">
    <location>
        <begin position="155"/>
        <end position="252"/>
    </location>
</feature>
<name>A0ABP3CHE8_9FIRM</name>
<dbReference type="InterPro" id="IPR011006">
    <property type="entry name" value="CheY-like_superfamily"/>
</dbReference>
<feature type="domain" description="Response regulatory" evidence="6">
    <location>
        <begin position="3"/>
        <end position="119"/>
    </location>
</feature>
<dbReference type="EMBL" id="BAAACR010000002">
    <property type="protein sequence ID" value="GAA0205055.1"/>
    <property type="molecule type" value="Genomic_DNA"/>
</dbReference>
<dbReference type="SUPFAM" id="SSF52172">
    <property type="entry name" value="CheY-like"/>
    <property type="match status" value="1"/>
</dbReference>
<dbReference type="SUPFAM" id="SSF46689">
    <property type="entry name" value="Homeodomain-like"/>
    <property type="match status" value="2"/>
</dbReference>
<dbReference type="PANTHER" id="PTHR43280:SF2">
    <property type="entry name" value="HTH-TYPE TRANSCRIPTIONAL REGULATOR EXSA"/>
    <property type="match status" value="1"/>
</dbReference>
<evidence type="ECO:0000256" key="3">
    <source>
        <dbReference type="ARBA" id="ARBA00023163"/>
    </source>
</evidence>
<evidence type="ECO:0000256" key="4">
    <source>
        <dbReference type="PROSITE-ProRule" id="PRU00169"/>
    </source>
</evidence>
<dbReference type="PROSITE" id="PS01124">
    <property type="entry name" value="HTH_ARAC_FAMILY_2"/>
    <property type="match status" value="1"/>
</dbReference>
<dbReference type="Proteomes" id="UP001500399">
    <property type="component" value="Unassembled WGS sequence"/>
</dbReference>
<dbReference type="Gene3D" id="3.40.50.2300">
    <property type="match status" value="1"/>
</dbReference>
<evidence type="ECO:0000256" key="2">
    <source>
        <dbReference type="ARBA" id="ARBA00023125"/>
    </source>
</evidence>
<keyword evidence="4" id="KW-0597">Phosphoprotein</keyword>
<evidence type="ECO:0000256" key="1">
    <source>
        <dbReference type="ARBA" id="ARBA00023015"/>
    </source>
</evidence>
<dbReference type="Gene3D" id="1.10.10.60">
    <property type="entry name" value="Homeodomain-like"/>
    <property type="match status" value="1"/>
</dbReference>
<dbReference type="InterPro" id="IPR018060">
    <property type="entry name" value="HTH_AraC"/>
</dbReference>
<dbReference type="Pfam" id="PF00072">
    <property type="entry name" value="Response_reg"/>
    <property type="match status" value="1"/>
</dbReference>
<protein>
    <submittedName>
        <fullName evidence="7">Response regulator</fullName>
    </submittedName>
</protein>
<dbReference type="Pfam" id="PF12833">
    <property type="entry name" value="HTH_18"/>
    <property type="match status" value="1"/>
</dbReference>
<evidence type="ECO:0000313" key="8">
    <source>
        <dbReference type="Proteomes" id="UP001500399"/>
    </source>
</evidence>
<gene>
    <name evidence="7" type="ORF">GCM10008919_05440</name>
</gene>
<dbReference type="InterPro" id="IPR020449">
    <property type="entry name" value="Tscrpt_reg_AraC-type_HTH"/>
</dbReference>
<dbReference type="PRINTS" id="PR00032">
    <property type="entry name" value="HTHARAC"/>
</dbReference>
<dbReference type="SMART" id="SM00342">
    <property type="entry name" value="HTH_ARAC"/>
    <property type="match status" value="1"/>
</dbReference>
<evidence type="ECO:0000313" key="7">
    <source>
        <dbReference type="EMBL" id="GAA0205055.1"/>
    </source>
</evidence>
<proteinExistence type="predicted"/>
<evidence type="ECO:0000259" key="6">
    <source>
        <dbReference type="PROSITE" id="PS50110"/>
    </source>
</evidence>
<dbReference type="RefSeq" id="WP_304987925.1">
    <property type="nucleotide sequence ID" value="NZ_BAAACR010000002.1"/>
</dbReference>
<dbReference type="CDD" id="cd17536">
    <property type="entry name" value="REC_YesN-like"/>
    <property type="match status" value="1"/>
</dbReference>
<comment type="caution">
    <text evidence="7">The sequence shown here is derived from an EMBL/GenBank/DDBJ whole genome shotgun (WGS) entry which is preliminary data.</text>
</comment>
<reference evidence="8" key="1">
    <citation type="journal article" date="2019" name="Int. J. Syst. Evol. Microbiol.">
        <title>The Global Catalogue of Microorganisms (GCM) 10K type strain sequencing project: providing services to taxonomists for standard genome sequencing and annotation.</title>
        <authorList>
            <consortium name="The Broad Institute Genomics Platform"/>
            <consortium name="The Broad Institute Genome Sequencing Center for Infectious Disease"/>
            <person name="Wu L."/>
            <person name="Ma J."/>
        </authorList>
    </citation>
    <scope>NUCLEOTIDE SEQUENCE [LARGE SCALE GENOMIC DNA]</scope>
    <source>
        <strain evidence="8">JCM 8542</strain>
    </source>
</reference>
<evidence type="ECO:0000259" key="5">
    <source>
        <dbReference type="PROSITE" id="PS01124"/>
    </source>
</evidence>
<keyword evidence="3" id="KW-0804">Transcription</keyword>
<dbReference type="SMART" id="SM00448">
    <property type="entry name" value="REC"/>
    <property type="match status" value="1"/>
</dbReference>
<dbReference type="PANTHER" id="PTHR43280">
    <property type="entry name" value="ARAC-FAMILY TRANSCRIPTIONAL REGULATOR"/>
    <property type="match status" value="1"/>
</dbReference>
<keyword evidence="2" id="KW-0238">DNA-binding</keyword>
<dbReference type="InterPro" id="IPR009057">
    <property type="entry name" value="Homeodomain-like_sf"/>
</dbReference>
<dbReference type="PROSITE" id="PS50110">
    <property type="entry name" value="RESPONSE_REGULATORY"/>
    <property type="match status" value="1"/>
</dbReference>
<feature type="modified residue" description="4-aspartylphosphate" evidence="4">
    <location>
        <position position="55"/>
    </location>
</feature>
<organism evidence="7 8">
    <name type="scientific">Selenomonas dianae</name>
    <dbReference type="NCBI Taxonomy" id="135079"/>
    <lineage>
        <taxon>Bacteria</taxon>
        <taxon>Bacillati</taxon>
        <taxon>Bacillota</taxon>
        <taxon>Negativicutes</taxon>
        <taxon>Selenomonadales</taxon>
        <taxon>Selenomonadaceae</taxon>
        <taxon>Selenomonas</taxon>
    </lineage>
</organism>
<sequence length="255" mass="29079">MIKVLIIDDEPLQRQGIMRLTPWEDFDAEVVGAAGSGMEGILLARKYRPDVLIVDIKMPGLSGLDVITRLREELDAEYIILSGYSEFEYAQQAISLGVCAYLLKPLDDEELTSAVRLAAEHIAERRFHLRKRGAAETDRVHLDLPEEEPVRGYLLHAVRHMEEHMAEPLTVREVADELGLSVSYLHKLFARCGTSFSAYLTDCRLRRAGQLLRESDEKIYAVAAACGYQDTRYFSKIFQKHMGVKPTEYRHRKNL</sequence>
<keyword evidence="1" id="KW-0805">Transcription regulation</keyword>
<accession>A0ABP3CHE8</accession>
<keyword evidence="8" id="KW-1185">Reference proteome</keyword>